<evidence type="ECO:0000256" key="1">
    <source>
        <dbReference type="SAM" id="MobiDB-lite"/>
    </source>
</evidence>
<evidence type="ECO:0000313" key="2">
    <source>
        <dbReference type="Proteomes" id="UP000095280"/>
    </source>
</evidence>
<name>A0A1I8FB19_9PLAT</name>
<reference evidence="3" key="1">
    <citation type="submission" date="2016-11" db="UniProtKB">
        <authorList>
            <consortium name="WormBaseParasite"/>
        </authorList>
    </citation>
    <scope>IDENTIFICATION</scope>
</reference>
<sequence length="539" mass="59148">KLQRRPQFRVSFRPQPGPSIRQAAYPPPWTADFHQALTMAATDEELTNNLATARSAELRGFKENSTPPMPTIWPTRMSDAGLAAHSCCCQNVGNSWSCQSAERRPPGGPATGQSTGRQTRPPEPIAGPSGSLNFIVGQKDVCLSFIMDSSGRQSPVSKDSPATAARLCSQSSFRCQRCCVRLNLDATLRGLDREAVQATINTFSKSIGLLWLTQNRVATRSSKQQQQQPATVAQQCLPAATQSPQRELEPAWPPCAANPGAPDTGRHRRTKPVGSNNDLGGVADPPTTRHRTTTGTIRGGELARLEQRRLSYARRASSPPEAELAEVASRSRRRGPKKSALTAEQQHSCSTPYSELKAAAVSCWMRKLSATRNHQGNVNTSVTRGGVSHWYDAHIASIGGFRMAGRVDRSTGRAECRLGPVRAWLLQAVSHRLGFASTVYTIAAALFEPRPLVLRLGIRLGMSAYLSCVTELLAFVRDRYGKDRLAPYPLHPPKEIEDSARDSQLFGLEIRTNAWMSTEPELLQKKRQTFWIGFDSAMR</sequence>
<feature type="region of interest" description="Disordered" evidence="1">
    <location>
        <begin position="1"/>
        <end position="21"/>
    </location>
</feature>
<dbReference type="WBParaSite" id="maker-unitig_27672-snap-gene-0.2-mRNA-1">
    <property type="protein sequence ID" value="maker-unitig_27672-snap-gene-0.2-mRNA-1"/>
    <property type="gene ID" value="maker-unitig_27672-snap-gene-0.2"/>
</dbReference>
<keyword evidence="2" id="KW-1185">Reference proteome</keyword>
<feature type="region of interest" description="Disordered" evidence="1">
    <location>
        <begin position="241"/>
        <end position="349"/>
    </location>
</feature>
<proteinExistence type="predicted"/>
<accession>A0A1I8FB19</accession>
<protein>
    <submittedName>
        <fullName evidence="3">Abhydrolase_3 domain-containing protein</fullName>
    </submittedName>
</protein>
<feature type="region of interest" description="Disordered" evidence="1">
    <location>
        <begin position="99"/>
        <end position="130"/>
    </location>
</feature>
<organism evidence="2 3">
    <name type="scientific">Macrostomum lignano</name>
    <dbReference type="NCBI Taxonomy" id="282301"/>
    <lineage>
        <taxon>Eukaryota</taxon>
        <taxon>Metazoa</taxon>
        <taxon>Spiralia</taxon>
        <taxon>Lophotrochozoa</taxon>
        <taxon>Platyhelminthes</taxon>
        <taxon>Rhabditophora</taxon>
        <taxon>Macrostomorpha</taxon>
        <taxon>Macrostomida</taxon>
        <taxon>Macrostomidae</taxon>
        <taxon>Macrostomum</taxon>
    </lineage>
</organism>
<evidence type="ECO:0000313" key="3">
    <source>
        <dbReference type="WBParaSite" id="maker-unitig_27672-snap-gene-0.2-mRNA-1"/>
    </source>
</evidence>
<dbReference type="AlphaFoldDB" id="A0A1I8FB19"/>
<dbReference type="Proteomes" id="UP000095280">
    <property type="component" value="Unplaced"/>
</dbReference>